<proteinExistence type="predicted"/>
<feature type="transmembrane region" description="Helical" evidence="2">
    <location>
        <begin position="126"/>
        <end position="155"/>
    </location>
</feature>
<dbReference type="Pfam" id="PF14110">
    <property type="entry name" value="DUF4282"/>
    <property type="match status" value="1"/>
</dbReference>
<evidence type="ECO:0000256" key="1">
    <source>
        <dbReference type="SAM" id="MobiDB-lite"/>
    </source>
</evidence>
<name>A0AB73B8H1_CORFL</name>
<dbReference type="RefSeq" id="WP_075729245.1">
    <property type="nucleotide sequence ID" value="NZ_BJNB01000021.1"/>
</dbReference>
<protein>
    <recommendedName>
        <fullName evidence="5">DUF4282 domain-containing protein</fullName>
    </recommendedName>
</protein>
<gene>
    <name evidence="3" type="ORF">CFL01nite_14970</name>
</gene>
<evidence type="ECO:0008006" key="5">
    <source>
        <dbReference type="Google" id="ProtNLM"/>
    </source>
</evidence>
<evidence type="ECO:0000256" key="2">
    <source>
        <dbReference type="SAM" id="Phobius"/>
    </source>
</evidence>
<evidence type="ECO:0000313" key="4">
    <source>
        <dbReference type="Proteomes" id="UP000315353"/>
    </source>
</evidence>
<dbReference type="AlphaFoldDB" id="A0AB73B8H1"/>
<feature type="transmembrane region" description="Helical" evidence="2">
    <location>
        <begin position="161"/>
        <end position="184"/>
    </location>
</feature>
<dbReference type="Proteomes" id="UP000315353">
    <property type="component" value="Unassembled WGS sequence"/>
</dbReference>
<keyword evidence="2" id="KW-0812">Transmembrane</keyword>
<keyword evidence="2" id="KW-0472">Membrane</keyword>
<dbReference type="EMBL" id="BJNB01000021">
    <property type="protein sequence ID" value="GEB98002.1"/>
    <property type="molecule type" value="Genomic_DNA"/>
</dbReference>
<organism evidence="3 4">
    <name type="scientific">Corynebacterium flavescens</name>
    <dbReference type="NCBI Taxonomy" id="28028"/>
    <lineage>
        <taxon>Bacteria</taxon>
        <taxon>Bacillati</taxon>
        <taxon>Actinomycetota</taxon>
        <taxon>Actinomycetes</taxon>
        <taxon>Mycobacteriales</taxon>
        <taxon>Corynebacteriaceae</taxon>
        <taxon>Corynebacterium</taxon>
    </lineage>
</organism>
<comment type="caution">
    <text evidence="3">The sequence shown here is derived from an EMBL/GenBank/DDBJ whole genome shotgun (WGS) entry which is preliminary data.</text>
</comment>
<keyword evidence="2" id="KW-1133">Transmembrane helix</keyword>
<accession>A0AB73B8H1</accession>
<dbReference type="InterPro" id="IPR025557">
    <property type="entry name" value="DUF4282"/>
</dbReference>
<feature type="compositionally biased region" description="Low complexity" evidence="1">
    <location>
        <begin position="1"/>
        <end position="24"/>
    </location>
</feature>
<feature type="region of interest" description="Disordered" evidence="1">
    <location>
        <begin position="1"/>
        <end position="103"/>
    </location>
</feature>
<reference evidence="3 4" key="1">
    <citation type="submission" date="2019-06" db="EMBL/GenBank/DDBJ databases">
        <title>Whole genome shotgun sequence of Corynebacterium flavescens NBRC 14136.</title>
        <authorList>
            <person name="Hosoyama A."/>
            <person name="Uohara A."/>
            <person name="Ohji S."/>
            <person name="Ichikawa N."/>
        </authorList>
    </citation>
    <scope>NUCLEOTIDE SEQUENCE [LARGE SCALE GENOMIC DNA]</scope>
    <source>
        <strain evidence="3 4">NBRC 14136</strain>
    </source>
</reference>
<dbReference type="GeneID" id="82879674"/>
<evidence type="ECO:0000313" key="3">
    <source>
        <dbReference type="EMBL" id="GEB98002.1"/>
    </source>
</evidence>
<feature type="compositionally biased region" description="Low complexity" evidence="1">
    <location>
        <begin position="42"/>
        <end position="94"/>
    </location>
</feature>
<sequence>MTTPDNASNSDASNGDNSSDNFSAPWSEGNRHEAGANEGFGQAAPQQQVPQSQQASPWQTQPAAQAGPSQPWQQPQQPQPQQQGQAWQPAQSQTAQFGRGDSEPQREGFFKALFDMRFTTFITVHFASMIYTVCVLIGVACWCGGFLLALVLGAAGMGDGVFTIVLALLGHLIFGTAFFFIYVIQIRLVLEFFVSNVRSVQYTKAIAERRAL</sequence>